<dbReference type="SUPFAM" id="SSF46894">
    <property type="entry name" value="C-terminal effector domain of the bipartite response regulators"/>
    <property type="match status" value="1"/>
</dbReference>
<dbReference type="AlphaFoldDB" id="A0A7V2SLP9"/>
<evidence type="ECO:0000256" key="2">
    <source>
        <dbReference type="ARBA" id="ARBA00023012"/>
    </source>
</evidence>
<evidence type="ECO:0000256" key="1">
    <source>
        <dbReference type="ARBA" id="ARBA00022553"/>
    </source>
</evidence>
<evidence type="ECO:0000256" key="6">
    <source>
        <dbReference type="PROSITE-ProRule" id="PRU00169"/>
    </source>
</evidence>
<evidence type="ECO:0000256" key="4">
    <source>
        <dbReference type="ARBA" id="ARBA00023125"/>
    </source>
</evidence>
<dbReference type="PANTHER" id="PTHR48111:SF22">
    <property type="entry name" value="REGULATOR OF RPOS"/>
    <property type="match status" value="1"/>
</dbReference>
<dbReference type="InterPro" id="IPR039420">
    <property type="entry name" value="WalR-like"/>
</dbReference>
<keyword evidence="2" id="KW-0902">Two-component regulatory system</keyword>
<dbReference type="CDD" id="cd00383">
    <property type="entry name" value="trans_reg_C"/>
    <property type="match status" value="1"/>
</dbReference>
<evidence type="ECO:0000313" key="10">
    <source>
        <dbReference type="EMBL" id="HFC04023.1"/>
    </source>
</evidence>
<dbReference type="PROSITE" id="PS50110">
    <property type="entry name" value="RESPONSE_REGULATORY"/>
    <property type="match status" value="1"/>
</dbReference>
<dbReference type="GO" id="GO:0005829">
    <property type="term" value="C:cytosol"/>
    <property type="evidence" value="ECO:0007669"/>
    <property type="project" value="TreeGrafter"/>
</dbReference>
<evidence type="ECO:0000256" key="7">
    <source>
        <dbReference type="PROSITE-ProRule" id="PRU01091"/>
    </source>
</evidence>
<dbReference type="InterPro" id="IPR001867">
    <property type="entry name" value="OmpR/PhoB-type_DNA-bd"/>
</dbReference>
<dbReference type="GO" id="GO:0000976">
    <property type="term" value="F:transcription cis-regulatory region binding"/>
    <property type="evidence" value="ECO:0007669"/>
    <property type="project" value="TreeGrafter"/>
</dbReference>
<comment type="caution">
    <text evidence="10">The sequence shown here is derived from an EMBL/GenBank/DDBJ whole genome shotgun (WGS) entry which is preliminary data.</text>
</comment>
<feature type="domain" description="Response regulatory" evidence="8">
    <location>
        <begin position="10"/>
        <end position="122"/>
    </location>
</feature>
<keyword evidence="1 6" id="KW-0597">Phosphoprotein</keyword>
<dbReference type="PANTHER" id="PTHR48111">
    <property type="entry name" value="REGULATOR OF RPOS"/>
    <property type="match status" value="1"/>
</dbReference>
<evidence type="ECO:0000256" key="3">
    <source>
        <dbReference type="ARBA" id="ARBA00023015"/>
    </source>
</evidence>
<dbReference type="InterPro" id="IPR016032">
    <property type="entry name" value="Sig_transdc_resp-reg_C-effctor"/>
</dbReference>
<keyword evidence="3" id="KW-0805">Transcription regulation</keyword>
<dbReference type="Gene3D" id="3.40.50.2300">
    <property type="match status" value="1"/>
</dbReference>
<sequence length="222" mass="24913">MEQNSQRPIKILMIEDDPEFAELLSEYLSQFNMEVTNYEDPFLGVSAGVQNYDLLLLDLTLPGMDGLEVCEEVVRKYDIPVIISSARSDVEDKVKSLQLGADDYLPKPYDPKELHARILSLLRRYNKGGAGRPAPVSAYEIRGDTIYHHGQPLHLTPAEFDILSQLIRKQGITLSREQLINESQVMSDSSQKSLDVIISKIRSKLGDPKAIQAVRGVGYKLV</sequence>
<keyword evidence="4 7" id="KW-0238">DNA-binding</keyword>
<keyword evidence="5" id="KW-0804">Transcription</keyword>
<dbReference type="SMART" id="SM00862">
    <property type="entry name" value="Trans_reg_C"/>
    <property type="match status" value="1"/>
</dbReference>
<dbReference type="InterPro" id="IPR011006">
    <property type="entry name" value="CheY-like_superfamily"/>
</dbReference>
<dbReference type="EMBL" id="DRNO01000273">
    <property type="protein sequence ID" value="HFC04023.1"/>
    <property type="molecule type" value="Genomic_DNA"/>
</dbReference>
<dbReference type="GO" id="GO:0006355">
    <property type="term" value="P:regulation of DNA-templated transcription"/>
    <property type="evidence" value="ECO:0007669"/>
    <property type="project" value="InterPro"/>
</dbReference>
<dbReference type="GO" id="GO:0000156">
    <property type="term" value="F:phosphorelay response regulator activity"/>
    <property type="evidence" value="ECO:0007669"/>
    <property type="project" value="TreeGrafter"/>
</dbReference>
<proteinExistence type="predicted"/>
<name>A0A7V2SLP9_9BACT</name>
<dbReference type="GO" id="GO:0032993">
    <property type="term" value="C:protein-DNA complex"/>
    <property type="evidence" value="ECO:0007669"/>
    <property type="project" value="TreeGrafter"/>
</dbReference>
<feature type="domain" description="OmpR/PhoB-type" evidence="9">
    <location>
        <begin position="128"/>
        <end position="222"/>
    </location>
</feature>
<evidence type="ECO:0000259" key="9">
    <source>
        <dbReference type="PROSITE" id="PS51755"/>
    </source>
</evidence>
<feature type="modified residue" description="4-aspartylphosphate" evidence="6">
    <location>
        <position position="58"/>
    </location>
</feature>
<dbReference type="Gene3D" id="6.10.250.690">
    <property type="match status" value="1"/>
</dbReference>
<dbReference type="Pfam" id="PF00072">
    <property type="entry name" value="Response_reg"/>
    <property type="match status" value="1"/>
</dbReference>
<evidence type="ECO:0000259" key="8">
    <source>
        <dbReference type="PROSITE" id="PS50110"/>
    </source>
</evidence>
<dbReference type="InterPro" id="IPR036388">
    <property type="entry name" value="WH-like_DNA-bd_sf"/>
</dbReference>
<dbReference type="SMART" id="SM00448">
    <property type="entry name" value="REC"/>
    <property type="match status" value="1"/>
</dbReference>
<protein>
    <submittedName>
        <fullName evidence="10">Response regulator transcription factor</fullName>
    </submittedName>
</protein>
<dbReference type="Proteomes" id="UP000885722">
    <property type="component" value="Unassembled WGS sequence"/>
</dbReference>
<dbReference type="Pfam" id="PF00486">
    <property type="entry name" value="Trans_reg_C"/>
    <property type="match status" value="1"/>
</dbReference>
<organism evidence="10">
    <name type="scientific">Nitratifractor salsuginis</name>
    <dbReference type="NCBI Taxonomy" id="269261"/>
    <lineage>
        <taxon>Bacteria</taxon>
        <taxon>Pseudomonadati</taxon>
        <taxon>Campylobacterota</taxon>
        <taxon>Epsilonproteobacteria</taxon>
        <taxon>Campylobacterales</taxon>
        <taxon>Sulfurovaceae</taxon>
        <taxon>Nitratifractor</taxon>
    </lineage>
</organism>
<dbReference type="Gene3D" id="1.10.10.10">
    <property type="entry name" value="Winged helix-like DNA-binding domain superfamily/Winged helix DNA-binding domain"/>
    <property type="match status" value="1"/>
</dbReference>
<feature type="DNA-binding region" description="OmpR/PhoB-type" evidence="7">
    <location>
        <begin position="128"/>
        <end position="222"/>
    </location>
</feature>
<evidence type="ECO:0000256" key="5">
    <source>
        <dbReference type="ARBA" id="ARBA00023163"/>
    </source>
</evidence>
<dbReference type="InterPro" id="IPR001789">
    <property type="entry name" value="Sig_transdc_resp-reg_receiver"/>
</dbReference>
<dbReference type="SUPFAM" id="SSF52172">
    <property type="entry name" value="CheY-like"/>
    <property type="match status" value="1"/>
</dbReference>
<reference evidence="10" key="1">
    <citation type="journal article" date="2020" name="mSystems">
        <title>Genome- and Community-Level Interaction Insights into Carbon Utilization and Element Cycling Functions of Hydrothermarchaeota in Hydrothermal Sediment.</title>
        <authorList>
            <person name="Zhou Z."/>
            <person name="Liu Y."/>
            <person name="Xu W."/>
            <person name="Pan J."/>
            <person name="Luo Z.H."/>
            <person name="Li M."/>
        </authorList>
    </citation>
    <scope>NUCLEOTIDE SEQUENCE [LARGE SCALE GENOMIC DNA]</scope>
    <source>
        <strain evidence="10">HyVt-513</strain>
    </source>
</reference>
<gene>
    <name evidence="10" type="ORF">ENJ74_04045</name>
</gene>
<dbReference type="PROSITE" id="PS51755">
    <property type="entry name" value="OMPR_PHOB"/>
    <property type="match status" value="1"/>
</dbReference>
<accession>A0A7V2SLP9</accession>